<comment type="function">
    <text evidence="13">Component of the F(0) channel, it forms part of the peripheral stalk, linking F(1) to F(0).</text>
</comment>
<dbReference type="InterPro" id="IPR028987">
    <property type="entry name" value="ATP_synth_B-like_membr_sf"/>
</dbReference>
<accession>A0A1F7HDK6</accession>
<evidence type="ECO:0000256" key="4">
    <source>
        <dbReference type="ARBA" id="ARBA00022547"/>
    </source>
</evidence>
<keyword evidence="9 13" id="KW-0472">Membrane</keyword>
<evidence type="ECO:0000256" key="7">
    <source>
        <dbReference type="ARBA" id="ARBA00022989"/>
    </source>
</evidence>
<comment type="function">
    <text evidence="11 13">F(1)F(0) ATP synthase produces ATP from ADP in the presence of a proton or sodium gradient. F-type ATPases consist of two structural domains, F(1) containing the extramembraneous catalytic core and F(0) containing the membrane proton channel, linked together by a central stalk and a peripheral stalk. During catalysis, ATP synthesis in the catalytic domain of F(1) is coupled via a rotary mechanism of the central stalk subunits to proton translocation.</text>
</comment>
<keyword evidence="8 13" id="KW-0406">Ion transport</keyword>
<evidence type="ECO:0000256" key="6">
    <source>
        <dbReference type="ARBA" id="ARBA00022781"/>
    </source>
</evidence>
<keyword evidence="5 13" id="KW-0812">Transmembrane</keyword>
<dbReference type="HAMAP" id="MF_01398">
    <property type="entry name" value="ATP_synth_b_bprime"/>
    <property type="match status" value="1"/>
</dbReference>
<evidence type="ECO:0000256" key="3">
    <source>
        <dbReference type="ARBA" id="ARBA00022475"/>
    </source>
</evidence>
<dbReference type="GO" id="GO:0046961">
    <property type="term" value="F:proton-transporting ATPase activity, rotational mechanism"/>
    <property type="evidence" value="ECO:0007669"/>
    <property type="project" value="TreeGrafter"/>
</dbReference>
<dbReference type="SUPFAM" id="SSF81573">
    <property type="entry name" value="F1F0 ATP synthase subunit B, membrane domain"/>
    <property type="match status" value="1"/>
</dbReference>
<evidence type="ECO:0000256" key="11">
    <source>
        <dbReference type="ARBA" id="ARBA00025198"/>
    </source>
</evidence>
<evidence type="ECO:0000313" key="16">
    <source>
        <dbReference type="EMBL" id="OGK29361.1"/>
    </source>
</evidence>
<keyword evidence="7 13" id="KW-1133">Transmembrane helix</keyword>
<evidence type="ECO:0000256" key="14">
    <source>
        <dbReference type="RuleBase" id="RU003848"/>
    </source>
</evidence>
<evidence type="ECO:0000256" key="8">
    <source>
        <dbReference type="ARBA" id="ARBA00023065"/>
    </source>
</evidence>
<comment type="subunit">
    <text evidence="13">F-type ATPases have 2 components, F(1) - the catalytic core - and F(0) - the membrane proton channel. F(1) has five subunits: alpha(3), beta(3), gamma(1), delta(1), epsilon(1). F(0) has three main subunits: a(1), b(2) and c(10-14). The alpha and beta chains form an alternating ring which encloses part of the gamma chain. F(1) is attached to F(0) by a central stalk formed by the gamma and epsilon chains, while a peripheral stalk is formed by the delta and b chains.</text>
</comment>
<keyword evidence="2 13" id="KW-0813">Transport</keyword>
<dbReference type="PANTHER" id="PTHR33445">
    <property type="entry name" value="ATP SYNTHASE SUBUNIT B', CHLOROPLASTIC"/>
    <property type="match status" value="1"/>
</dbReference>
<dbReference type="GO" id="GO:0005886">
    <property type="term" value="C:plasma membrane"/>
    <property type="evidence" value="ECO:0007669"/>
    <property type="project" value="UniProtKB-SubCell"/>
</dbReference>
<dbReference type="EMBL" id="MFZS01000003">
    <property type="protein sequence ID" value="OGK29361.1"/>
    <property type="molecule type" value="Genomic_DNA"/>
</dbReference>
<dbReference type="NCBIfam" id="TIGR01144">
    <property type="entry name" value="ATP_synt_b"/>
    <property type="match status" value="1"/>
</dbReference>
<evidence type="ECO:0000256" key="1">
    <source>
        <dbReference type="ARBA" id="ARBA00005513"/>
    </source>
</evidence>
<dbReference type="AlphaFoldDB" id="A0A1F7HDK6"/>
<proteinExistence type="inferred from homology"/>
<evidence type="ECO:0000313" key="17">
    <source>
        <dbReference type="Proteomes" id="UP000177027"/>
    </source>
</evidence>
<dbReference type="Proteomes" id="UP000177027">
    <property type="component" value="Unassembled WGS sequence"/>
</dbReference>
<evidence type="ECO:0000256" key="13">
    <source>
        <dbReference type="HAMAP-Rule" id="MF_01398"/>
    </source>
</evidence>
<dbReference type="CDD" id="cd06503">
    <property type="entry name" value="ATP-synt_Fo_b"/>
    <property type="match status" value="1"/>
</dbReference>
<keyword evidence="15" id="KW-0175">Coiled coil</keyword>
<dbReference type="PANTHER" id="PTHR33445:SF1">
    <property type="entry name" value="ATP SYNTHASE SUBUNIT B"/>
    <property type="match status" value="1"/>
</dbReference>
<feature type="coiled-coil region" evidence="15">
    <location>
        <begin position="66"/>
        <end position="119"/>
    </location>
</feature>
<dbReference type="InterPro" id="IPR050059">
    <property type="entry name" value="ATP_synthase_B_chain"/>
</dbReference>
<comment type="subcellular location">
    <subcellularLocation>
        <location evidence="13">Cell membrane</location>
        <topology evidence="13">Single-pass membrane protein</topology>
    </subcellularLocation>
    <subcellularLocation>
        <location evidence="12">Endomembrane system</location>
        <topology evidence="12">Single-pass membrane protein</topology>
    </subcellularLocation>
</comment>
<sequence>MEALGIDIKLLLAQGINFILFAIIFKKFLYAPFRKYLHKQMGEEEEKVRILADLQIREESLGEREKEILAQAHEQALKIIKEAEKTAEAKKTEIAKEAEKEAQLIKKKAEQDMEHERKELMDDVRTSVIRTSEAMTETVLKDFIDQKQQKALLESIFKKLKTSKVYEN</sequence>
<organism evidence="16 17">
    <name type="scientific">Candidatus Roizmanbacteria bacterium RIFCSPHIGHO2_02_FULL_40_9</name>
    <dbReference type="NCBI Taxonomy" id="1802042"/>
    <lineage>
        <taxon>Bacteria</taxon>
        <taxon>Candidatus Roizmaniibacteriota</taxon>
    </lineage>
</organism>
<dbReference type="GO" id="GO:0045259">
    <property type="term" value="C:proton-transporting ATP synthase complex"/>
    <property type="evidence" value="ECO:0007669"/>
    <property type="project" value="UniProtKB-KW"/>
</dbReference>
<evidence type="ECO:0000256" key="9">
    <source>
        <dbReference type="ARBA" id="ARBA00023136"/>
    </source>
</evidence>
<gene>
    <name evidence="13" type="primary">atpF</name>
    <name evidence="16" type="ORF">A3D06_01940</name>
</gene>
<protein>
    <recommendedName>
        <fullName evidence="13">ATP synthase subunit b</fullName>
    </recommendedName>
    <alternativeName>
        <fullName evidence="13">ATP synthase F(0) sector subunit b</fullName>
    </alternativeName>
    <alternativeName>
        <fullName evidence="13">ATPase subunit I</fullName>
    </alternativeName>
    <alternativeName>
        <fullName evidence="13">F-type ATPase subunit b</fullName>
        <shortName evidence="13">F-ATPase subunit b</shortName>
    </alternativeName>
</protein>
<evidence type="ECO:0000256" key="15">
    <source>
        <dbReference type="SAM" id="Coils"/>
    </source>
</evidence>
<keyword evidence="6 13" id="KW-0375">Hydrogen ion transport</keyword>
<dbReference type="GO" id="GO:0012505">
    <property type="term" value="C:endomembrane system"/>
    <property type="evidence" value="ECO:0007669"/>
    <property type="project" value="UniProtKB-SubCell"/>
</dbReference>
<keyword evidence="3 13" id="KW-1003">Cell membrane</keyword>
<keyword evidence="10 13" id="KW-0066">ATP synthesis</keyword>
<evidence type="ECO:0000256" key="5">
    <source>
        <dbReference type="ARBA" id="ARBA00022692"/>
    </source>
</evidence>
<evidence type="ECO:0000256" key="12">
    <source>
        <dbReference type="ARBA" id="ARBA00037847"/>
    </source>
</evidence>
<reference evidence="16 17" key="1">
    <citation type="journal article" date="2016" name="Nat. Commun.">
        <title>Thousands of microbial genomes shed light on interconnected biogeochemical processes in an aquifer system.</title>
        <authorList>
            <person name="Anantharaman K."/>
            <person name="Brown C.T."/>
            <person name="Hug L.A."/>
            <person name="Sharon I."/>
            <person name="Castelle C.J."/>
            <person name="Probst A.J."/>
            <person name="Thomas B.C."/>
            <person name="Singh A."/>
            <person name="Wilkins M.J."/>
            <person name="Karaoz U."/>
            <person name="Brodie E.L."/>
            <person name="Williams K.H."/>
            <person name="Hubbard S.S."/>
            <person name="Banfield J.F."/>
        </authorList>
    </citation>
    <scope>NUCLEOTIDE SEQUENCE [LARGE SCALE GENOMIC DNA]</scope>
</reference>
<dbReference type="InterPro" id="IPR002146">
    <property type="entry name" value="ATP_synth_b/b'su_bac/chlpt"/>
</dbReference>
<dbReference type="InterPro" id="IPR005864">
    <property type="entry name" value="ATP_synth_F0_bsu_bac"/>
</dbReference>
<dbReference type="GO" id="GO:0046933">
    <property type="term" value="F:proton-transporting ATP synthase activity, rotational mechanism"/>
    <property type="evidence" value="ECO:0007669"/>
    <property type="project" value="UniProtKB-UniRule"/>
</dbReference>
<keyword evidence="4 13" id="KW-0138">CF(0)</keyword>
<name>A0A1F7HDK6_9BACT</name>
<evidence type="ECO:0000256" key="10">
    <source>
        <dbReference type="ARBA" id="ARBA00023310"/>
    </source>
</evidence>
<dbReference type="Pfam" id="PF00430">
    <property type="entry name" value="ATP-synt_B"/>
    <property type="match status" value="1"/>
</dbReference>
<feature type="transmembrane region" description="Helical" evidence="13">
    <location>
        <begin position="6"/>
        <end position="25"/>
    </location>
</feature>
<comment type="similarity">
    <text evidence="1 13 14">Belongs to the ATPase B chain family.</text>
</comment>
<comment type="caution">
    <text evidence="16">The sequence shown here is derived from an EMBL/GenBank/DDBJ whole genome shotgun (WGS) entry which is preliminary data.</text>
</comment>
<evidence type="ECO:0000256" key="2">
    <source>
        <dbReference type="ARBA" id="ARBA00022448"/>
    </source>
</evidence>